<reference evidence="7" key="1">
    <citation type="submission" date="2023-07" db="EMBL/GenBank/DDBJ databases">
        <authorList>
            <person name="Pelsma A.J. K."/>
        </authorList>
    </citation>
    <scope>NUCLEOTIDE SEQUENCE</scope>
</reference>
<accession>A0AA48RAH7</accession>
<dbReference type="AlphaFoldDB" id="A0AA48RAH7"/>
<evidence type="ECO:0000256" key="1">
    <source>
        <dbReference type="ARBA" id="ARBA00004141"/>
    </source>
</evidence>
<comment type="subcellular location">
    <subcellularLocation>
        <location evidence="1">Membrane</location>
        <topology evidence="1">Multi-pass membrane protein</topology>
    </subcellularLocation>
</comment>
<evidence type="ECO:0000256" key="4">
    <source>
        <dbReference type="ARBA" id="ARBA00023136"/>
    </source>
</evidence>
<organism evidence="7">
    <name type="scientific">freshwater sediment metagenome</name>
    <dbReference type="NCBI Taxonomy" id="556182"/>
    <lineage>
        <taxon>unclassified sequences</taxon>
        <taxon>metagenomes</taxon>
        <taxon>ecological metagenomes</taxon>
    </lineage>
</organism>
<dbReference type="Pfam" id="PF04893">
    <property type="entry name" value="Yip1"/>
    <property type="match status" value="1"/>
</dbReference>
<keyword evidence="3 5" id="KW-1133">Transmembrane helix</keyword>
<dbReference type="GO" id="GO:0016020">
    <property type="term" value="C:membrane"/>
    <property type="evidence" value="ECO:0007669"/>
    <property type="project" value="UniProtKB-SubCell"/>
</dbReference>
<evidence type="ECO:0000256" key="3">
    <source>
        <dbReference type="ARBA" id="ARBA00022989"/>
    </source>
</evidence>
<keyword evidence="2 5" id="KW-0812">Transmembrane</keyword>
<gene>
    <name evidence="7" type="ORF">AMST5_01549</name>
</gene>
<feature type="transmembrane region" description="Helical" evidence="5">
    <location>
        <begin position="39"/>
        <end position="58"/>
    </location>
</feature>
<protein>
    <recommendedName>
        <fullName evidence="6">Yip1 domain-containing protein</fullName>
    </recommendedName>
</protein>
<evidence type="ECO:0000313" key="7">
    <source>
        <dbReference type="EMBL" id="CAJ0863090.1"/>
    </source>
</evidence>
<name>A0AA48RAH7_9ZZZZ</name>
<evidence type="ECO:0000256" key="2">
    <source>
        <dbReference type="ARBA" id="ARBA00022692"/>
    </source>
</evidence>
<feature type="domain" description="Yip1" evidence="6">
    <location>
        <begin position="12"/>
        <end position="172"/>
    </location>
</feature>
<sequence>MNDLKDLISRVKGLILTPQKEWEIIDTEEVSTIDLYRRYIAILAAIPPFASFISSWLFGAHGLHPTFGAGLFRAVVQYALSLPALFLVAFVISMAAPWFDGKTDDRRALTLAAYSYTPAWLAAAFGLVPGLRFLDVLGFYGIYVFSLGLNRMLKVPKDNLDVFTLVTLFLTVSMGALHAWLVSLIAPAQLI</sequence>
<evidence type="ECO:0000259" key="6">
    <source>
        <dbReference type="Pfam" id="PF04893"/>
    </source>
</evidence>
<feature type="transmembrane region" description="Helical" evidence="5">
    <location>
        <begin position="165"/>
        <end position="186"/>
    </location>
</feature>
<dbReference type="InterPro" id="IPR006977">
    <property type="entry name" value="Yip1_dom"/>
</dbReference>
<proteinExistence type="predicted"/>
<keyword evidence="4 5" id="KW-0472">Membrane</keyword>
<feature type="transmembrane region" description="Helical" evidence="5">
    <location>
        <begin position="78"/>
        <end position="99"/>
    </location>
</feature>
<feature type="transmembrane region" description="Helical" evidence="5">
    <location>
        <begin position="111"/>
        <end position="131"/>
    </location>
</feature>
<evidence type="ECO:0000256" key="5">
    <source>
        <dbReference type="SAM" id="Phobius"/>
    </source>
</evidence>
<dbReference type="EMBL" id="OY288114">
    <property type="protein sequence ID" value="CAJ0863090.1"/>
    <property type="molecule type" value="Genomic_DNA"/>
</dbReference>